<evidence type="ECO:0000313" key="3">
    <source>
        <dbReference type="Proteomes" id="UP000708148"/>
    </source>
</evidence>
<comment type="caution">
    <text evidence="2">The sequence shown here is derived from an EMBL/GenBank/DDBJ whole genome shotgun (WGS) entry which is preliminary data.</text>
</comment>
<accession>A0A8S1JDQ9</accession>
<protein>
    <submittedName>
        <fullName evidence="2">Uncharacterized protein</fullName>
    </submittedName>
</protein>
<reference evidence="2" key="1">
    <citation type="submission" date="2020-12" db="EMBL/GenBank/DDBJ databases">
        <authorList>
            <person name="Iha C."/>
        </authorList>
    </citation>
    <scope>NUCLEOTIDE SEQUENCE</scope>
</reference>
<feature type="region of interest" description="Disordered" evidence="1">
    <location>
        <begin position="110"/>
        <end position="132"/>
    </location>
</feature>
<evidence type="ECO:0000313" key="2">
    <source>
        <dbReference type="EMBL" id="CAD7705361.1"/>
    </source>
</evidence>
<dbReference type="EMBL" id="CAJHUC010003103">
    <property type="protein sequence ID" value="CAD7705361.1"/>
    <property type="molecule type" value="Genomic_DNA"/>
</dbReference>
<gene>
    <name evidence="2" type="ORF">OSTQU699_LOCUS10716</name>
</gene>
<dbReference type="AlphaFoldDB" id="A0A8S1JDQ9"/>
<evidence type="ECO:0000256" key="1">
    <source>
        <dbReference type="SAM" id="MobiDB-lite"/>
    </source>
</evidence>
<dbReference type="Proteomes" id="UP000708148">
    <property type="component" value="Unassembled WGS sequence"/>
</dbReference>
<keyword evidence="3" id="KW-1185">Reference proteome</keyword>
<sequence length="406" mass="44278">MWGHGSNRLSPAQEGNAGAAESATPTVKKSRASAPNDGGTKPGDHHLFSVNDTAGTLKEHSRGQGRGFYNNRNVGKSEPASEDRARLASGLFSHDGDDAPLMGTVTQPTRNAGSVTAKGAQLPGPTLGGTPRKISSECPHLKFGFQGGPERSWYDTDDDSVLIGGNEWGAAGQNEECPVGFNFGQHGFKFGIDPSQKDEVWHKVEEDDHVLMDTMPCNQPATGTTRTIFFTPDTSEVSEVQIVVQGHFRDGLRINVEDLGSRWSSCIDAYSEDFEEYDGDFEDYTSDGEVPDTPTVAQRVQILTNLQDFEDGSRDTAEGECEVEDDIPLSLKQGHLANVRARCRLLLGTSFEDVYNYLKTLRSSAMPFSESDVTRRLQSMVGTEGSLEACFQVDHLVFQELLFEGI</sequence>
<proteinExistence type="predicted"/>
<feature type="region of interest" description="Disordered" evidence="1">
    <location>
        <begin position="1"/>
        <end position="85"/>
    </location>
</feature>
<organism evidence="2 3">
    <name type="scientific">Ostreobium quekettii</name>
    <dbReference type="NCBI Taxonomy" id="121088"/>
    <lineage>
        <taxon>Eukaryota</taxon>
        <taxon>Viridiplantae</taxon>
        <taxon>Chlorophyta</taxon>
        <taxon>core chlorophytes</taxon>
        <taxon>Ulvophyceae</taxon>
        <taxon>TCBD clade</taxon>
        <taxon>Bryopsidales</taxon>
        <taxon>Ostreobineae</taxon>
        <taxon>Ostreobiaceae</taxon>
        <taxon>Ostreobium</taxon>
    </lineage>
</organism>
<name>A0A8S1JDQ9_9CHLO</name>